<keyword evidence="6 12" id="KW-0347">Helicase</keyword>
<dbReference type="PROSITE" id="PS00039">
    <property type="entry name" value="DEAD_ATP_HELICASE"/>
    <property type="match status" value="1"/>
</dbReference>
<proteinExistence type="inferred from homology"/>
<dbReference type="InterPro" id="IPR014014">
    <property type="entry name" value="RNA_helicase_DEAD_Q_motif"/>
</dbReference>
<feature type="region of interest" description="Disordered" evidence="13">
    <location>
        <begin position="77"/>
        <end position="156"/>
    </location>
</feature>
<feature type="region of interest" description="Disordered" evidence="13">
    <location>
        <begin position="1"/>
        <end position="32"/>
    </location>
</feature>
<feature type="compositionally biased region" description="Basic residues" evidence="13">
    <location>
        <begin position="1"/>
        <end position="21"/>
    </location>
</feature>
<evidence type="ECO:0000256" key="4">
    <source>
        <dbReference type="ARBA" id="ARBA00022741"/>
    </source>
</evidence>
<sequence length="789" mass="88972">MAGATKVKKTPAKKPGKKGQVRKTPTLKQKLQKESKVVKVDNLKWKKVDIPDTLDDFEGFYGLEEIDGVDVKVEGGQVQFLVKGEDEEEEGEEGDEEDEEEDQDMEYFAGFDDDEEPSTDSPSTDKPSTEKSKDKKEKNKKEKKEKAKKTTVETTESNTFAALPDVSETIDADLPLWNVNDMSLSSYTINGLAALGFEKPTPIQKSTIPLALEQGKDVIGKASTGSGKTLAYGIPILETYLNNLAAIELNRSKKIVNAPTGIIFAPTRELAHQVVEHLNKLAAHSPLSQHGIVSVTGGLSIQKQERLLGHGPGVIVATPGRFLELLQKDEELIKRLSCTEYIVLDEADRLLQDGHFEEFEKILELFHKNRPKREGKPWKWQTLVFSATFARDLFYKLDKQYTKRKEEKETTREEENAAVINLLNEKLRFKDSKPAFVDANPNDKVSNQISEALVECGPTERDLYLYYFLLMYPGTTLVFTNSIDSVKRLVPMLNNLKIPAFSIHSSMIQKQRLRAIERFTESAQKNKTSVLIASDIAARGLDIPNIDHVAHYHLPRSADVYIHRSGRTARAGKEGVSVMFCSPQESSGPLRKLRKTIADSKKNNNKFNTHQNVKLLPIEMDLITQIKPRVAIASKLADSEISSTSTRKENAWVTQAAEDLGLDDLDEVNEAFDDDILKRMRKRKENKLLDKDEMKGMRYELKQLLDQKLRKNARRSYITSGLENLAHQMVSGNMHSEVLGQSKMNALDDIRSKKAGTKKVMKKKQPPAKVTKPEKKKNDKKDKRGNKKQ</sequence>
<keyword evidence="3" id="KW-0690">Ribosome biogenesis</keyword>
<dbReference type="PROSITE" id="PS51192">
    <property type="entry name" value="HELICASE_ATP_BIND_1"/>
    <property type="match status" value="1"/>
</dbReference>
<accession>A0ABP0EIA1</accession>
<evidence type="ECO:0000256" key="1">
    <source>
        <dbReference type="ARBA" id="ARBA00004604"/>
    </source>
</evidence>
<feature type="short sequence motif" description="Q motif" evidence="11">
    <location>
        <begin position="177"/>
        <end position="205"/>
    </location>
</feature>
<feature type="domain" description="Helicase C-terminal" evidence="15">
    <location>
        <begin position="462"/>
        <end position="621"/>
    </location>
</feature>
<dbReference type="InterPro" id="IPR050079">
    <property type="entry name" value="DEAD_box_RNA_helicase"/>
</dbReference>
<feature type="region of interest" description="Disordered" evidence="13">
    <location>
        <begin position="745"/>
        <end position="789"/>
    </location>
</feature>
<dbReference type="SUPFAM" id="SSF52540">
    <property type="entry name" value="P-loop containing nucleoside triphosphate hydrolases"/>
    <property type="match status" value="1"/>
</dbReference>
<protein>
    <recommendedName>
        <fullName evidence="2">RNA helicase</fullName>
        <ecNumber evidence="2">3.6.4.13</ecNumber>
    </recommendedName>
</protein>
<dbReference type="Gene3D" id="3.40.50.300">
    <property type="entry name" value="P-loop containing nucleotide triphosphate hydrolases"/>
    <property type="match status" value="2"/>
</dbReference>
<reference evidence="17 18" key="1">
    <citation type="submission" date="2024-01" db="EMBL/GenBank/DDBJ databases">
        <authorList>
            <consortium name="Genoscope - CEA"/>
            <person name="William W."/>
        </authorList>
    </citation>
    <scope>NUCLEOTIDE SEQUENCE [LARGE SCALE GENOMIC DNA]</scope>
    <source>
        <strain evidence="17 18">29B2s-10</strain>
    </source>
</reference>
<dbReference type="InterPro" id="IPR001650">
    <property type="entry name" value="Helicase_C-like"/>
</dbReference>
<dbReference type="PANTHER" id="PTHR47959:SF1">
    <property type="entry name" value="ATP-DEPENDENT RNA HELICASE DBPA"/>
    <property type="match status" value="1"/>
</dbReference>
<dbReference type="GO" id="GO:0004386">
    <property type="term" value="F:helicase activity"/>
    <property type="evidence" value="ECO:0007669"/>
    <property type="project" value="UniProtKB-KW"/>
</dbReference>
<dbReference type="InterPro" id="IPR000629">
    <property type="entry name" value="RNA-helicase_DEAD-box_CS"/>
</dbReference>
<dbReference type="EC" id="3.6.4.13" evidence="2"/>
<dbReference type="SMART" id="SM00490">
    <property type="entry name" value="HELICc"/>
    <property type="match status" value="1"/>
</dbReference>
<evidence type="ECO:0000259" key="16">
    <source>
        <dbReference type="PROSITE" id="PS51195"/>
    </source>
</evidence>
<dbReference type="PANTHER" id="PTHR47959">
    <property type="entry name" value="ATP-DEPENDENT RNA HELICASE RHLE-RELATED"/>
    <property type="match status" value="1"/>
</dbReference>
<dbReference type="InterPro" id="IPR027417">
    <property type="entry name" value="P-loop_NTPase"/>
</dbReference>
<organism evidence="17 18">
    <name type="scientific">[Candida] anglica</name>
    <dbReference type="NCBI Taxonomy" id="148631"/>
    <lineage>
        <taxon>Eukaryota</taxon>
        <taxon>Fungi</taxon>
        <taxon>Dikarya</taxon>
        <taxon>Ascomycota</taxon>
        <taxon>Saccharomycotina</taxon>
        <taxon>Pichiomycetes</taxon>
        <taxon>Debaryomycetaceae</taxon>
        <taxon>Kurtzmaniella</taxon>
    </lineage>
</organism>
<feature type="compositionally biased region" description="Acidic residues" evidence="13">
    <location>
        <begin position="85"/>
        <end position="118"/>
    </location>
</feature>
<evidence type="ECO:0000256" key="9">
    <source>
        <dbReference type="ARBA" id="ARBA00023242"/>
    </source>
</evidence>
<dbReference type="Pfam" id="PF00271">
    <property type="entry name" value="Helicase_C"/>
    <property type="match status" value="1"/>
</dbReference>
<dbReference type="PROSITE" id="PS51195">
    <property type="entry name" value="Q_MOTIF"/>
    <property type="match status" value="1"/>
</dbReference>
<evidence type="ECO:0000256" key="3">
    <source>
        <dbReference type="ARBA" id="ARBA00022517"/>
    </source>
</evidence>
<feature type="compositionally biased region" description="Basic residues" evidence="13">
    <location>
        <begin position="753"/>
        <end position="766"/>
    </location>
</feature>
<evidence type="ECO:0000256" key="6">
    <source>
        <dbReference type="ARBA" id="ARBA00022806"/>
    </source>
</evidence>
<evidence type="ECO:0000313" key="18">
    <source>
        <dbReference type="Proteomes" id="UP001497600"/>
    </source>
</evidence>
<evidence type="ECO:0000256" key="5">
    <source>
        <dbReference type="ARBA" id="ARBA00022801"/>
    </source>
</evidence>
<feature type="compositionally biased region" description="Basic and acidic residues" evidence="13">
    <location>
        <begin position="127"/>
        <end position="151"/>
    </location>
</feature>
<dbReference type="InterPro" id="IPR014001">
    <property type="entry name" value="Helicase_ATP-bd"/>
</dbReference>
<dbReference type="InterPro" id="IPR011545">
    <property type="entry name" value="DEAD/DEAH_box_helicase_dom"/>
</dbReference>
<dbReference type="SMART" id="SM00487">
    <property type="entry name" value="DEXDc"/>
    <property type="match status" value="1"/>
</dbReference>
<evidence type="ECO:0000259" key="14">
    <source>
        <dbReference type="PROSITE" id="PS51192"/>
    </source>
</evidence>
<evidence type="ECO:0000256" key="10">
    <source>
        <dbReference type="ARBA" id="ARBA00047984"/>
    </source>
</evidence>
<evidence type="ECO:0000313" key="17">
    <source>
        <dbReference type="EMBL" id="CAK7909921.1"/>
    </source>
</evidence>
<evidence type="ECO:0000256" key="12">
    <source>
        <dbReference type="RuleBase" id="RU000492"/>
    </source>
</evidence>
<evidence type="ECO:0000256" key="7">
    <source>
        <dbReference type="ARBA" id="ARBA00022840"/>
    </source>
</evidence>
<comment type="similarity">
    <text evidence="12">Belongs to the DEAD box helicase family.</text>
</comment>
<dbReference type="EMBL" id="OZ004257">
    <property type="protein sequence ID" value="CAK7909921.1"/>
    <property type="molecule type" value="Genomic_DNA"/>
</dbReference>
<keyword evidence="5 12" id="KW-0378">Hydrolase</keyword>
<evidence type="ECO:0000256" key="8">
    <source>
        <dbReference type="ARBA" id="ARBA00022884"/>
    </source>
</evidence>
<name>A0ABP0EIA1_9ASCO</name>
<keyword evidence="8" id="KW-0694">RNA-binding</keyword>
<dbReference type="Proteomes" id="UP001497600">
    <property type="component" value="Chromosome E"/>
</dbReference>
<gene>
    <name evidence="17" type="primary">MAK5</name>
    <name evidence="17" type="ORF">CAAN4_E17216</name>
</gene>
<keyword evidence="7 12" id="KW-0067">ATP-binding</keyword>
<dbReference type="CDD" id="cd17946">
    <property type="entry name" value="DEADc_DDX24"/>
    <property type="match status" value="1"/>
</dbReference>
<evidence type="ECO:0000259" key="15">
    <source>
        <dbReference type="PROSITE" id="PS51194"/>
    </source>
</evidence>
<evidence type="ECO:0000256" key="11">
    <source>
        <dbReference type="PROSITE-ProRule" id="PRU00552"/>
    </source>
</evidence>
<evidence type="ECO:0000256" key="2">
    <source>
        <dbReference type="ARBA" id="ARBA00012552"/>
    </source>
</evidence>
<feature type="domain" description="DEAD-box RNA helicase Q" evidence="16">
    <location>
        <begin position="177"/>
        <end position="205"/>
    </location>
</feature>
<keyword evidence="18" id="KW-1185">Reference proteome</keyword>
<feature type="compositionally biased region" description="Basic and acidic residues" evidence="13">
    <location>
        <begin position="771"/>
        <end position="782"/>
    </location>
</feature>
<comment type="subcellular location">
    <subcellularLocation>
        <location evidence="1">Nucleus</location>
        <location evidence="1">Nucleolus</location>
    </subcellularLocation>
</comment>
<feature type="domain" description="Helicase ATP-binding" evidence="14">
    <location>
        <begin position="209"/>
        <end position="407"/>
    </location>
</feature>
<keyword evidence="9" id="KW-0539">Nucleus</keyword>
<dbReference type="PROSITE" id="PS51194">
    <property type="entry name" value="HELICASE_CTER"/>
    <property type="match status" value="1"/>
</dbReference>
<comment type="catalytic activity">
    <reaction evidence="10">
        <text>ATP + H2O = ADP + phosphate + H(+)</text>
        <dbReference type="Rhea" id="RHEA:13065"/>
        <dbReference type="ChEBI" id="CHEBI:15377"/>
        <dbReference type="ChEBI" id="CHEBI:15378"/>
        <dbReference type="ChEBI" id="CHEBI:30616"/>
        <dbReference type="ChEBI" id="CHEBI:43474"/>
        <dbReference type="ChEBI" id="CHEBI:456216"/>
        <dbReference type="EC" id="3.6.4.13"/>
    </reaction>
</comment>
<evidence type="ECO:0000256" key="13">
    <source>
        <dbReference type="SAM" id="MobiDB-lite"/>
    </source>
</evidence>
<dbReference type="Pfam" id="PF00270">
    <property type="entry name" value="DEAD"/>
    <property type="match status" value="1"/>
</dbReference>
<dbReference type="CDD" id="cd18787">
    <property type="entry name" value="SF2_C_DEAD"/>
    <property type="match status" value="1"/>
</dbReference>
<keyword evidence="4 12" id="KW-0547">Nucleotide-binding</keyword>